<proteinExistence type="predicted"/>
<dbReference type="PANTHER" id="PTHR43004:SF19">
    <property type="entry name" value="BINDING MONOOXYGENASE, PUTATIVE (JCVI)-RELATED"/>
    <property type="match status" value="1"/>
</dbReference>
<dbReference type="EMBL" id="BNDV01000016">
    <property type="protein sequence ID" value="GHI16969.1"/>
    <property type="molecule type" value="Genomic_DNA"/>
</dbReference>
<sequence>MTQTDTVLIVGAGPTGLTTACTLLQHGVDARVIDRRNGPASEPKALILWSGALEVLRRIDVADSLEKRSLPLSGASYWSGGRRTGGVRFGALADTAFPRPLCVPQSVTEGVLYDRLLKLGGNVEWNTELAAARVTGSTASNVSVTLTVPGTGSPAPFSPRWLVGADGTHSTVRAAAGIAFEGSTYARDFLLGDGVFTGGLPEDEAQYHLTPEGVLVVVPLPGGGHRVFFDRDATGEVRPLSDEELQELLTARGPKGWKLESTWWRSTFRVHTKVAARFREGSVLLAGDAAHCHSPAGGQGLNTGVQDGFNLGWKLAAVINGADPALLDSYEAERRPAALRALRNSDRQTRLWMLRQGPKRVLRDTLLKVATATGALDRRIVPELAQLDPGLESSPAVPGELPKPAARGGRGGRGPSLLSPGVRLPDTPWQPLHGTDAASLHEFLATGRHTLLVLQGAGGPGTSGGPGNTGGPGTAGDDEGERTAAEAAELVARSTVRSQTDVLLLTDHRPRGGCDPSAPYARAVDIGRKLTELAGAGPLVVYVRPDGAVGAWSSHRDLSRLAAGVSVLGAAVESVA</sequence>
<name>A0ABQ3NW19_STRVG</name>
<feature type="region of interest" description="Disordered" evidence="4">
    <location>
        <begin position="389"/>
        <end position="421"/>
    </location>
</feature>
<evidence type="ECO:0000313" key="7">
    <source>
        <dbReference type="Proteomes" id="UP000660554"/>
    </source>
</evidence>
<comment type="cofactor">
    <cofactor evidence="1">
        <name>FAD</name>
        <dbReference type="ChEBI" id="CHEBI:57692"/>
    </cofactor>
</comment>
<keyword evidence="7" id="KW-1185">Reference proteome</keyword>
<gene>
    <name evidence="6" type="ORF">Scinn_64320</name>
</gene>
<dbReference type="Gene3D" id="3.50.50.60">
    <property type="entry name" value="FAD/NAD(P)-binding domain"/>
    <property type="match status" value="1"/>
</dbReference>
<evidence type="ECO:0000256" key="1">
    <source>
        <dbReference type="ARBA" id="ARBA00001974"/>
    </source>
</evidence>
<dbReference type="Proteomes" id="UP000660554">
    <property type="component" value="Unassembled WGS sequence"/>
</dbReference>
<keyword evidence="2" id="KW-0285">Flavoprotein</keyword>
<dbReference type="InterPro" id="IPR002938">
    <property type="entry name" value="FAD-bd"/>
</dbReference>
<feature type="domain" description="FAD-binding" evidence="5">
    <location>
        <begin position="6"/>
        <end position="345"/>
    </location>
</feature>
<dbReference type="SUPFAM" id="SSF51905">
    <property type="entry name" value="FAD/NAD(P)-binding domain"/>
    <property type="match status" value="1"/>
</dbReference>
<evidence type="ECO:0000256" key="3">
    <source>
        <dbReference type="ARBA" id="ARBA00022827"/>
    </source>
</evidence>
<comment type="caution">
    <text evidence="6">The sequence shown here is derived from an EMBL/GenBank/DDBJ whole genome shotgun (WGS) entry which is preliminary data.</text>
</comment>
<dbReference type="InterPro" id="IPR050641">
    <property type="entry name" value="RIFMO-like"/>
</dbReference>
<dbReference type="PRINTS" id="PR00420">
    <property type="entry name" value="RNGMNOXGNASE"/>
</dbReference>
<feature type="region of interest" description="Disordered" evidence="4">
    <location>
        <begin position="457"/>
        <end position="479"/>
    </location>
</feature>
<evidence type="ECO:0000259" key="5">
    <source>
        <dbReference type="Pfam" id="PF01494"/>
    </source>
</evidence>
<dbReference type="Pfam" id="PF01494">
    <property type="entry name" value="FAD_binding_3"/>
    <property type="match status" value="1"/>
</dbReference>
<protein>
    <recommendedName>
        <fullName evidence="5">FAD-binding domain-containing protein</fullName>
    </recommendedName>
</protein>
<organism evidence="6 7">
    <name type="scientific">Streptomyces virginiae</name>
    <name type="common">Streptomyces cinnamonensis</name>
    <dbReference type="NCBI Taxonomy" id="1961"/>
    <lineage>
        <taxon>Bacteria</taxon>
        <taxon>Bacillati</taxon>
        <taxon>Actinomycetota</taxon>
        <taxon>Actinomycetes</taxon>
        <taxon>Kitasatosporales</taxon>
        <taxon>Streptomycetaceae</taxon>
        <taxon>Streptomyces</taxon>
    </lineage>
</organism>
<feature type="compositionally biased region" description="Gly residues" evidence="4">
    <location>
        <begin position="457"/>
        <end position="474"/>
    </location>
</feature>
<evidence type="ECO:0000256" key="2">
    <source>
        <dbReference type="ARBA" id="ARBA00022630"/>
    </source>
</evidence>
<reference evidence="7" key="1">
    <citation type="submission" date="2020-09" db="EMBL/GenBank/DDBJ databases">
        <title>Whole genome shotgun sequence of Streptomyces cinnamonensis NBRC 15873.</title>
        <authorList>
            <person name="Komaki H."/>
            <person name="Tamura T."/>
        </authorList>
    </citation>
    <scope>NUCLEOTIDE SEQUENCE [LARGE SCALE GENOMIC DNA]</scope>
    <source>
        <strain evidence="7">NBRC 15873</strain>
    </source>
</reference>
<dbReference type="PANTHER" id="PTHR43004">
    <property type="entry name" value="TRK SYSTEM POTASSIUM UPTAKE PROTEIN"/>
    <property type="match status" value="1"/>
</dbReference>
<accession>A0ABQ3NW19</accession>
<keyword evidence="3" id="KW-0274">FAD</keyword>
<dbReference type="RefSeq" id="WP_053612565.1">
    <property type="nucleotide sequence ID" value="NZ_BMRU01000027.1"/>
</dbReference>
<dbReference type="Gene3D" id="3.30.70.2450">
    <property type="match status" value="1"/>
</dbReference>
<evidence type="ECO:0000313" key="6">
    <source>
        <dbReference type="EMBL" id="GHI16969.1"/>
    </source>
</evidence>
<evidence type="ECO:0000256" key="4">
    <source>
        <dbReference type="SAM" id="MobiDB-lite"/>
    </source>
</evidence>
<dbReference type="GeneID" id="86955085"/>
<dbReference type="InterPro" id="IPR036188">
    <property type="entry name" value="FAD/NAD-bd_sf"/>
</dbReference>